<proteinExistence type="predicted"/>
<evidence type="ECO:0008006" key="4">
    <source>
        <dbReference type="Google" id="ProtNLM"/>
    </source>
</evidence>
<evidence type="ECO:0000313" key="3">
    <source>
        <dbReference type="Proteomes" id="UP001277471"/>
    </source>
</evidence>
<organism evidence="2 3">
    <name type="scientific">Azospirillum brasilense</name>
    <dbReference type="NCBI Taxonomy" id="192"/>
    <lineage>
        <taxon>Bacteria</taxon>
        <taxon>Pseudomonadati</taxon>
        <taxon>Pseudomonadota</taxon>
        <taxon>Alphaproteobacteria</taxon>
        <taxon>Rhodospirillales</taxon>
        <taxon>Azospirillaceae</taxon>
        <taxon>Azospirillum</taxon>
    </lineage>
</organism>
<gene>
    <name evidence="2" type="ORF">SIM66_21985</name>
</gene>
<dbReference type="EMBL" id="JAWXYC010000004">
    <property type="protein sequence ID" value="MDX5953850.1"/>
    <property type="molecule type" value="Genomic_DNA"/>
</dbReference>
<feature type="region of interest" description="Disordered" evidence="1">
    <location>
        <begin position="1"/>
        <end position="47"/>
    </location>
</feature>
<protein>
    <recommendedName>
        <fullName evidence="4">Replication protein</fullName>
    </recommendedName>
</protein>
<sequence length="316" mass="35894">MHTNLAEAYPGFIGPDAAERETRTRSRNLLTDTAPHLQSKRGRKRERRRAAEKLNACLDGSTSCKSPSCLKCTRQLQVTAYDRLSAQFADHPPLHHVTLVHDRYMVEAGELDGARPQRVINTVRQQFKRAALLHGKAVGSYEVEFRTDLRCWVPHTHLIVAGLNRKEIERLRRWYAGQTTSGSHRMVVQEIENTPEDFAKAFTYPFKWRTYGRDVVLLPDGSKTRGRAYRLPKPIEDELLLFLNAHKFENLIYTINFGSRGAFWKASEHSQMSGKAEVPPSTGWSTYTPVGVGTAAEDQPQAPEVWTAETETHLKI</sequence>
<reference evidence="2 3" key="1">
    <citation type="submission" date="2023-11" db="EMBL/GenBank/DDBJ databases">
        <title>MicrobeMod: A computational toolkit for identifying prokaryotic methylation and restriction-modification with nanopore sequencing.</title>
        <authorList>
            <person name="Crits-Christoph A."/>
            <person name="Kang S.C."/>
            <person name="Lee H."/>
            <person name="Ostrov N."/>
        </authorList>
    </citation>
    <scope>NUCLEOTIDE SEQUENCE [LARGE SCALE GENOMIC DNA]</scope>
    <source>
        <strain evidence="2 3">ATCC 29145</strain>
    </source>
</reference>
<dbReference type="GeneID" id="56448308"/>
<keyword evidence="3" id="KW-1185">Reference proteome</keyword>
<comment type="caution">
    <text evidence="2">The sequence shown here is derived from an EMBL/GenBank/DDBJ whole genome shotgun (WGS) entry which is preliminary data.</text>
</comment>
<evidence type="ECO:0000256" key="1">
    <source>
        <dbReference type="SAM" id="MobiDB-lite"/>
    </source>
</evidence>
<dbReference type="RefSeq" id="WP_137165089.1">
    <property type="nucleotide sequence ID" value="NZ_CP012914.1"/>
</dbReference>
<name>A0ABU4P820_AZOBR</name>
<feature type="compositionally biased region" description="Basic residues" evidence="1">
    <location>
        <begin position="38"/>
        <end position="47"/>
    </location>
</feature>
<dbReference type="Proteomes" id="UP001277471">
    <property type="component" value="Unassembled WGS sequence"/>
</dbReference>
<accession>A0ABU4P820</accession>
<evidence type="ECO:0000313" key="2">
    <source>
        <dbReference type="EMBL" id="MDX5953850.1"/>
    </source>
</evidence>